<keyword evidence="2" id="KW-1185">Reference proteome</keyword>
<reference evidence="1 2" key="2">
    <citation type="journal article" date="2022" name="Mol. Ecol. Resour.">
        <title>The genomes of chicory, endive, great burdock and yacon provide insights into Asteraceae paleo-polyploidization history and plant inulin production.</title>
        <authorList>
            <person name="Fan W."/>
            <person name="Wang S."/>
            <person name="Wang H."/>
            <person name="Wang A."/>
            <person name="Jiang F."/>
            <person name="Liu H."/>
            <person name="Zhao H."/>
            <person name="Xu D."/>
            <person name="Zhang Y."/>
        </authorList>
    </citation>
    <scope>NUCLEOTIDE SEQUENCE [LARGE SCALE GENOMIC DNA]</scope>
    <source>
        <strain evidence="2">cv. Yunnan</strain>
        <tissue evidence="1">Leaves</tissue>
    </source>
</reference>
<protein>
    <submittedName>
        <fullName evidence="1">Uncharacterized protein</fullName>
    </submittedName>
</protein>
<evidence type="ECO:0000313" key="1">
    <source>
        <dbReference type="EMBL" id="KAI3776562.1"/>
    </source>
</evidence>
<proteinExistence type="predicted"/>
<accession>A0ACB9G185</accession>
<organism evidence="1 2">
    <name type="scientific">Smallanthus sonchifolius</name>
    <dbReference type="NCBI Taxonomy" id="185202"/>
    <lineage>
        <taxon>Eukaryota</taxon>
        <taxon>Viridiplantae</taxon>
        <taxon>Streptophyta</taxon>
        <taxon>Embryophyta</taxon>
        <taxon>Tracheophyta</taxon>
        <taxon>Spermatophyta</taxon>
        <taxon>Magnoliopsida</taxon>
        <taxon>eudicotyledons</taxon>
        <taxon>Gunneridae</taxon>
        <taxon>Pentapetalae</taxon>
        <taxon>asterids</taxon>
        <taxon>campanulids</taxon>
        <taxon>Asterales</taxon>
        <taxon>Asteraceae</taxon>
        <taxon>Asteroideae</taxon>
        <taxon>Heliantheae alliance</taxon>
        <taxon>Millerieae</taxon>
        <taxon>Smallanthus</taxon>
    </lineage>
</organism>
<sequence length="113" mass="13242">MFNLLQCQSRTSTSFWFTQPEIPVWKWENLAMDFITKLPRTSSGYDSIWEIIDRLTKSAHFLPIREDYRVEKLARIYIDEIVSRHGVPLNIISDRDGSLLDFGNLSKLLLAHD</sequence>
<reference evidence="2" key="1">
    <citation type="journal article" date="2022" name="Mol. Ecol. Resour.">
        <title>The genomes of chicory, endive, great burdock and yacon provide insights into Asteraceae palaeo-polyploidization history and plant inulin production.</title>
        <authorList>
            <person name="Fan W."/>
            <person name="Wang S."/>
            <person name="Wang H."/>
            <person name="Wang A."/>
            <person name="Jiang F."/>
            <person name="Liu H."/>
            <person name="Zhao H."/>
            <person name="Xu D."/>
            <person name="Zhang Y."/>
        </authorList>
    </citation>
    <scope>NUCLEOTIDE SEQUENCE [LARGE SCALE GENOMIC DNA]</scope>
    <source>
        <strain evidence="2">cv. Yunnan</strain>
    </source>
</reference>
<evidence type="ECO:0000313" key="2">
    <source>
        <dbReference type="Proteomes" id="UP001056120"/>
    </source>
</evidence>
<gene>
    <name evidence="1" type="ORF">L1987_46348</name>
</gene>
<dbReference type="EMBL" id="CM042032">
    <property type="protein sequence ID" value="KAI3776562.1"/>
    <property type="molecule type" value="Genomic_DNA"/>
</dbReference>
<comment type="caution">
    <text evidence="1">The sequence shown here is derived from an EMBL/GenBank/DDBJ whole genome shotgun (WGS) entry which is preliminary data.</text>
</comment>
<name>A0ACB9G185_9ASTR</name>
<dbReference type="Proteomes" id="UP001056120">
    <property type="component" value="Linkage Group LG15"/>
</dbReference>